<name>A0A8S0RCJ3_OLEEU</name>
<reference evidence="1 2" key="1">
    <citation type="submission" date="2019-12" db="EMBL/GenBank/DDBJ databases">
        <authorList>
            <person name="Alioto T."/>
            <person name="Alioto T."/>
            <person name="Gomez Garrido J."/>
        </authorList>
    </citation>
    <scope>NUCLEOTIDE SEQUENCE [LARGE SCALE GENOMIC DNA]</scope>
</reference>
<keyword evidence="2" id="KW-1185">Reference proteome</keyword>
<dbReference type="AlphaFoldDB" id="A0A8S0RCJ3"/>
<dbReference type="EMBL" id="CACTIH010002751">
    <property type="protein sequence ID" value="CAA2977056.1"/>
    <property type="molecule type" value="Genomic_DNA"/>
</dbReference>
<dbReference type="Proteomes" id="UP000594638">
    <property type="component" value="Unassembled WGS sequence"/>
</dbReference>
<organism evidence="1 2">
    <name type="scientific">Olea europaea subsp. europaea</name>
    <dbReference type="NCBI Taxonomy" id="158383"/>
    <lineage>
        <taxon>Eukaryota</taxon>
        <taxon>Viridiplantae</taxon>
        <taxon>Streptophyta</taxon>
        <taxon>Embryophyta</taxon>
        <taxon>Tracheophyta</taxon>
        <taxon>Spermatophyta</taxon>
        <taxon>Magnoliopsida</taxon>
        <taxon>eudicotyledons</taxon>
        <taxon>Gunneridae</taxon>
        <taxon>Pentapetalae</taxon>
        <taxon>asterids</taxon>
        <taxon>lamiids</taxon>
        <taxon>Lamiales</taxon>
        <taxon>Oleaceae</taxon>
        <taxon>Oleeae</taxon>
        <taxon>Olea</taxon>
    </lineage>
</organism>
<gene>
    <name evidence="1" type="ORF">OLEA9_A018876</name>
</gene>
<sequence length="119" mass="14258">MDNYEYYKMRLEMGNLREVETQTERKTFDYKREIQTITNHKTEGKRMGVRFLVKWKGFKIITAMRANEIMDFRGGEEKLRAYLIAIQDKDLRRFKNMLDQEPELAELLVEEEEEAAKGA</sequence>
<protein>
    <submittedName>
        <fullName evidence="1">Uncharacterized protein</fullName>
    </submittedName>
</protein>
<evidence type="ECO:0000313" key="1">
    <source>
        <dbReference type="EMBL" id="CAA2977056.1"/>
    </source>
</evidence>
<evidence type="ECO:0000313" key="2">
    <source>
        <dbReference type="Proteomes" id="UP000594638"/>
    </source>
</evidence>
<proteinExistence type="predicted"/>
<accession>A0A8S0RCJ3</accession>
<comment type="caution">
    <text evidence="1">The sequence shown here is derived from an EMBL/GenBank/DDBJ whole genome shotgun (WGS) entry which is preliminary data.</text>
</comment>
<dbReference type="Gramene" id="OE9A018876T1">
    <property type="protein sequence ID" value="OE9A018876C1"/>
    <property type="gene ID" value="OE9A018876"/>
</dbReference>